<organism evidence="8 9">
    <name type="scientific">Fructilactobacillus fructivorans</name>
    <dbReference type="NCBI Taxonomy" id="1614"/>
    <lineage>
        <taxon>Bacteria</taxon>
        <taxon>Bacillati</taxon>
        <taxon>Bacillota</taxon>
        <taxon>Bacilli</taxon>
        <taxon>Lactobacillales</taxon>
        <taxon>Lactobacillaceae</taxon>
        <taxon>Fructilactobacillus</taxon>
    </lineage>
</organism>
<dbReference type="InterPro" id="IPR000620">
    <property type="entry name" value="EamA_dom"/>
</dbReference>
<dbReference type="Pfam" id="PF00892">
    <property type="entry name" value="EamA"/>
    <property type="match status" value="2"/>
</dbReference>
<protein>
    <submittedName>
        <fullName evidence="8">EamA family transporter</fullName>
    </submittedName>
</protein>
<feature type="transmembrane region" description="Helical" evidence="6">
    <location>
        <begin position="82"/>
        <end position="102"/>
    </location>
</feature>
<gene>
    <name evidence="8" type="ORF">LF543_01065</name>
</gene>
<evidence type="ECO:0000256" key="5">
    <source>
        <dbReference type="ARBA" id="ARBA00023136"/>
    </source>
</evidence>
<dbReference type="GO" id="GO:0016020">
    <property type="term" value="C:membrane"/>
    <property type="evidence" value="ECO:0007669"/>
    <property type="project" value="UniProtKB-SubCell"/>
</dbReference>
<reference evidence="8 9" key="1">
    <citation type="submission" date="2019-10" db="EMBL/GenBank/DDBJ databases">
        <title>Genome sequencing of Lactobacillus fructivorans.</title>
        <authorList>
            <person name="Kim K."/>
        </authorList>
    </citation>
    <scope>NUCLEOTIDE SEQUENCE [LARGE SCALE GENOMIC DNA]</scope>
    <source>
        <strain evidence="8 9">LF543</strain>
    </source>
</reference>
<sequence>MSEDKTSIGKSKVLKGIAWATLASTFWGVSGVVLQFVSQNAAIPASWFLSVRTIFSGILLLVIGSIMYGTKIFHVFKDWKSIICIVAYGIIGLGANLMSFYLSVQDGNAASATILQYLSPLFILLGGFLFMHKRPYKIDLIVFLLALVGVFLAITKGDINQLAIPLPALLWGIVSGITAACYVVIPRPLMEENSPIVVLGWGTLIAGLVFNIHQPVWVGVPHLTTGAIVGIGAIVIIGTVIPFACLLHSLHFASSEDVSLVDAVQPVVTFILSVLFLHTKISLMEVVGSALVILAIYILQDSKRRNVKQQKL</sequence>
<dbReference type="AlphaFoldDB" id="A0AAE6P0U1"/>
<feature type="transmembrane region" description="Helical" evidence="6">
    <location>
        <begin position="196"/>
        <end position="213"/>
    </location>
</feature>
<feature type="transmembrane region" description="Helical" evidence="6">
    <location>
        <begin position="16"/>
        <end position="37"/>
    </location>
</feature>
<evidence type="ECO:0000313" key="8">
    <source>
        <dbReference type="EMBL" id="QFX92252.1"/>
    </source>
</evidence>
<dbReference type="PANTHER" id="PTHR32322">
    <property type="entry name" value="INNER MEMBRANE TRANSPORTER"/>
    <property type="match status" value="1"/>
</dbReference>
<evidence type="ECO:0000256" key="3">
    <source>
        <dbReference type="ARBA" id="ARBA00022692"/>
    </source>
</evidence>
<keyword evidence="4 6" id="KW-1133">Transmembrane helix</keyword>
<dbReference type="SUPFAM" id="SSF103481">
    <property type="entry name" value="Multidrug resistance efflux transporter EmrE"/>
    <property type="match status" value="2"/>
</dbReference>
<feature type="transmembrane region" description="Helical" evidence="6">
    <location>
        <begin position="49"/>
        <end position="70"/>
    </location>
</feature>
<feature type="transmembrane region" description="Helical" evidence="6">
    <location>
        <begin position="225"/>
        <end position="247"/>
    </location>
</feature>
<feature type="domain" description="EamA" evidence="7">
    <location>
        <begin position="15"/>
        <end position="154"/>
    </location>
</feature>
<evidence type="ECO:0000259" key="7">
    <source>
        <dbReference type="Pfam" id="PF00892"/>
    </source>
</evidence>
<evidence type="ECO:0000256" key="1">
    <source>
        <dbReference type="ARBA" id="ARBA00004127"/>
    </source>
</evidence>
<dbReference type="InterPro" id="IPR037185">
    <property type="entry name" value="EmrE-like"/>
</dbReference>
<dbReference type="RefSeq" id="WP_010022486.1">
    <property type="nucleotide sequence ID" value="NZ_AZDS01000002.1"/>
</dbReference>
<feature type="transmembrane region" description="Helical" evidence="6">
    <location>
        <begin position="283"/>
        <end position="299"/>
    </location>
</feature>
<dbReference type="InterPro" id="IPR050638">
    <property type="entry name" value="AA-Vitamin_Transporters"/>
</dbReference>
<feature type="transmembrane region" description="Helical" evidence="6">
    <location>
        <begin position="138"/>
        <end position="156"/>
    </location>
</feature>
<keyword evidence="5 6" id="KW-0472">Membrane</keyword>
<evidence type="ECO:0000256" key="6">
    <source>
        <dbReference type="SAM" id="Phobius"/>
    </source>
</evidence>
<dbReference type="EMBL" id="CP045562">
    <property type="protein sequence ID" value="QFX92252.1"/>
    <property type="molecule type" value="Genomic_DNA"/>
</dbReference>
<comment type="similarity">
    <text evidence="2">Belongs to the EamA transporter family.</text>
</comment>
<keyword evidence="3 6" id="KW-0812">Transmembrane</keyword>
<feature type="transmembrane region" description="Helical" evidence="6">
    <location>
        <begin position="259"/>
        <end position="277"/>
    </location>
</feature>
<comment type="subcellular location">
    <subcellularLocation>
        <location evidence="1">Endomembrane system</location>
        <topology evidence="1">Multi-pass membrane protein</topology>
    </subcellularLocation>
</comment>
<dbReference type="Proteomes" id="UP000327194">
    <property type="component" value="Chromosome"/>
</dbReference>
<dbReference type="KEGG" id="lfv:LF543_01065"/>
<feature type="transmembrane region" description="Helical" evidence="6">
    <location>
        <begin position="114"/>
        <end position="131"/>
    </location>
</feature>
<feature type="transmembrane region" description="Helical" evidence="6">
    <location>
        <begin position="162"/>
        <end position="184"/>
    </location>
</feature>
<feature type="domain" description="EamA" evidence="7">
    <location>
        <begin position="167"/>
        <end position="299"/>
    </location>
</feature>
<accession>A0AAE6P0U1</accession>
<evidence type="ECO:0000256" key="4">
    <source>
        <dbReference type="ARBA" id="ARBA00022989"/>
    </source>
</evidence>
<evidence type="ECO:0000256" key="2">
    <source>
        <dbReference type="ARBA" id="ARBA00007362"/>
    </source>
</evidence>
<proteinExistence type="inferred from homology"/>
<name>A0AAE6P0U1_9LACO</name>
<evidence type="ECO:0000313" key="9">
    <source>
        <dbReference type="Proteomes" id="UP000327194"/>
    </source>
</evidence>
<dbReference type="PANTHER" id="PTHR32322:SF2">
    <property type="entry name" value="EAMA DOMAIN-CONTAINING PROTEIN"/>
    <property type="match status" value="1"/>
</dbReference>